<protein>
    <submittedName>
        <fullName evidence="1">Uncharacterized protein</fullName>
    </submittedName>
</protein>
<dbReference type="InterPro" id="IPR021228">
    <property type="entry name" value="BrxD"/>
</dbReference>
<sequence>MIFYDRDLAALQAGQPPYSPEWLQGLTLGREVWLDTFNRHYLQNYIVSGGSKVKVLVGSQGVGKTHLLHCVKADARSLGYAVVYLSAREMACRINDLPNLYRSIFQGIEPAALVKGLCLKVAERLGYGKERYQGDGRLLPLLIEDGFARYDAEREIRNAAVRTFRGTDFGPSFVTFAYTTAYDGLTAGPDSDLFQLRLKWLAGEKLEKKEQQETGLLEQLKRVNARYWLNSLIRLLEQAGMPGLVVLIDDLEVITERVPETGRFCYTPNAIKDTCELFRQMSNSTSSPYLYPGCRRYPSAG</sequence>
<evidence type="ECO:0000313" key="2">
    <source>
        <dbReference type="Proteomes" id="UP000049855"/>
    </source>
</evidence>
<gene>
    <name evidence="1" type="ORF">SpAn4DRAFT_1446</name>
</gene>
<keyword evidence="2" id="KW-1185">Reference proteome</keyword>
<evidence type="ECO:0000313" key="1">
    <source>
        <dbReference type="EMBL" id="CQR70477.1"/>
    </source>
</evidence>
<proteinExistence type="predicted"/>
<dbReference type="Proteomes" id="UP000049855">
    <property type="component" value="Unassembled WGS sequence"/>
</dbReference>
<dbReference type="SUPFAM" id="SSF52540">
    <property type="entry name" value="P-loop containing nucleoside triphosphate hydrolases"/>
    <property type="match status" value="1"/>
</dbReference>
<accession>A0A0U1KSV4</accession>
<reference evidence="2" key="1">
    <citation type="submission" date="2015-03" db="EMBL/GenBank/DDBJ databases">
        <authorList>
            <person name="Nijsse Bart"/>
        </authorList>
    </citation>
    <scope>NUCLEOTIDE SEQUENCE [LARGE SCALE GENOMIC DNA]</scope>
</reference>
<organism evidence="1 2">
    <name type="scientific">Sporomusa ovata</name>
    <dbReference type="NCBI Taxonomy" id="2378"/>
    <lineage>
        <taxon>Bacteria</taxon>
        <taxon>Bacillati</taxon>
        <taxon>Bacillota</taxon>
        <taxon>Negativicutes</taxon>
        <taxon>Selenomonadales</taxon>
        <taxon>Sporomusaceae</taxon>
        <taxon>Sporomusa</taxon>
    </lineage>
</organism>
<dbReference type="EMBL" id="CTRP01000003">
    <property type="protein sequence ID" value="CQR70477.1"/>
    <property type="molecule type" value="Genomic_DNA"/>
</dbReference>
<dbReference type="InterPro" id="IPR027417">
    <property type="entry name" value="P-loop_NTPase"/>
</dbReference>
<dbReference type="RefSeq" id="WP_021169211.1">
    <property type="nucleotide sequence ID" value="NZ_CTRP01000003.1"/>
</dbReference>
<dbReference type="Gene3D" id="3.40.50.300">
    <property type="entry name" value="P-loop containing nucleotide triphosphate hydrolases"/>
    <property type="match status" value="1"/>
</dbReference>
<name>A0A0U1KSV4_9FIRM</name>
<dbReference type="AlphaFoldDB" id="A0A0U1KSV4"/>
<dbReference type="Pfam" id="PF10923">
    <property type="entry name" value="BrxC_BrxD"/>
    <property type="match status" value="1"/>
</dbReference>